<keyword evidence="3" id="KW-0732">Signal</keyword>
<proteinExistence type="predicted"/>
<dbReference type="AlphaFoldDB" id="I4EQX9"/>
<name>I4EQX9_MODI5</name>
<evidence type="ECO:0000313" key="4">
    <source>
        <dbReference type="EMBL" id="CCH85792.1"/>
    </source>
</evidence>
<evidence type="ECO:0000256" key="2">
    <source>
        <dbReference type="SAM" id="Phobius"/>
    </source>
</evidence>
<dbReference type="Gene3D" id="2.60.40.10">
    <property type="entry name" value="Immunoglobulins"/>
    <property type="match status" value="1"/>
</dbReference>
<feature type="chain" id="PRO_5003689201" evidence="3">
    <location>
        <begin position="35"/>
        <end position="589"/>
    </location>
</feature>
<evidence type="ECO:0000313" key="5">
    <source>
        <dbReference type="Proteomes" id="UP000006461"/>
    </source>
</evidence>
<dbReference type="OMA" id="VANPCAV"/>
<feature type="region of interest" description="Disordered" evidence="1">
    <location>
        <begin position="104"/>
        <end position="140"/>
    </location>
</feature>
<feature type="compositionally biased region" description="Gly residues" evidence="1">
    <location>
        <begin position="110"/>
        <end position="126"/>
    </location>
</feature>
<feature type="signal peptide" evidence="3">
    <location>
        <begin position="1"/>
        <end position="34"/>
    </location>
</feature>
<dbReference type="Proteomes" id="UP000006461">
    <property type="component" value="Chromosome"/>
</dbReference>
<dbReference type="eggNOG" id="COG4733">
    <property type="taxonomic scope" value="Bacteria"/>
</dbReference>
<feature type="region of interest" description="Disordered" evidence="1">
    <location>
        <begin position="312"/>
        <end position="333"/>
    </location>
</feature>
<reference evidence="4 5" key="1">
    <citation type="journal article" date="2012" name="J. Bacteriol.">
        <title>Genome Sequence of Radiation-Resistant Modestobacter marinus Strain BC501, a Representative Actinobacterium That Thrives on Calcareous Stone Surfaces.</title>
        <authorList>
            <person name="Normand P."/>
            <person name="Gury J."/>
            <person name="Pujic P."/>
            <person name="Chouaia B."/>
            <person name="Crotti E."/>
            <person name="Brusetti L."/>
            <person name="Daffonchio D."/>
            <person name="Vacherie B."/>
            <person name="Barbe V."/>
            <person name="Medigue C."/>
            <person name="Calteau A."/>
            <person name="Ghodhbane-Gtari F."/>
            <person name="Essoussi I."/>
            <person name="Nouioui I."/>
            <person name="Abbassi-Ghozzi I."/>
            <person name="Gtari M."/>
        </authorList>
    </citation>
    <scope>NUCLEOTIDE SEQUENCE [LARGE SCALE GENOMIC DNA]</scope>
    <source>
        <strain evidence="5">BC 501</strain>
    </source>
</reference>
<feature type="compositionally biased region" description="Gly residues" evidence="1">
    <location>
        <begin position="317"/>
        <end position="330"/>
    </location>
</feature>
<keyword evidence="2" id="KW-0812">Transmembrane</keyword>
<keyword evidence="2" id="KW-0472">Membrane</keyword>
<dbReference type="InterPro" id="IPR013783">
    <property type="entry name" value="Ig-like_fold"/>
</dbReference>
<dbReference type="KEGG" id="mmar:MODMU_0330"/>
<feature type="transmembrane region" description="Helical" evidence="2">
    <location>
        <begin position="562"/>
        <end position="582"/>
    </location>
</feature>
<evidence type="ECO:0000256" key="1">
    <source>
        <dbReference type="SAM" id="MobiDB-lite"/>
    </source>
</evidence>
<accession>I4EQX9</accession>
<gene>
    <name evidence="4" type="ordered locus">MODMU_0330</name>
</gene>
<dbReference type="HOGENOM" id="CLU_462954_0_0_11"/>
<protein>
    <submittedName>
        <fullName evidence="4">PE-PGRS family protein</fullName>
    </submittedName>
</protein>
<dbReference type="STRING" id="477641.MODMU_0330"/>
<dbReference type="OrthoDB" id="5186542at2"/>
<organism evidence="4 5">
    <name type="scientific">Modestobacter italicus (strain DSM 44449 / CECT 9708 / BC 501)</name>
    <dbReference type="NCBI Taxonomy" id="2732864"/>
    <lineage>
        <taxon>Bacteria</taxon>
        <taxon>Bacillati</taxon>
        <taxon>Actinomycetota</taxon>
        <taxon>Actinomycetes</taxon>
        <taxon>Geodermatophilales</taxon>
        <taxon>Geodermatophilaceae</taxon>
        <taxon>Modestobacter</taxon>
    </lineage>
</organism>
<dbReference type="EMBL" id="FO203431">
    <property type="protein sequence ID" value="CCH85792.1"/>
    <property type="molecule type" value="Genomic_DNA"/>
</dbReference>
<evidence type="ECO:0000256" key="3">
    <source>
        <dbReference type="SAM" id="SignalP"/>
    </source>
</evidence>
<sequence length="589" mass="56608">MRLTSPSRRAAGLLAVSAIGLSTALLSVAGVASAEPITSMPAGPSYQYVTADTALTVPFGACVIDLEVNGGNGGSTTGHAGGLGFSYTVSIDVQKDDVITLKPGTRGAAAGAGGTSTVGAAGGDGGELSTEEPGGAGGGAGSAVLVNGTLAVVAGGGGGAGTGAAGGDSGEWGESVEASLDIEDPDYVDDWAQGGGPAADYNGPTTGFAGEAGSTAEETEYYADGQPGGGTDADVADGIAGAGGDGALWGAGGGGGGIFGGGGGASVGDTKGAGGGGGSNYLDADVVDYLDYGLATADTDGSIGYAYEECAPETDPGTGGGGTTNPGTGTGTTPIDTTPVFTLPAPASAGLKAGVQSLTFQWAPPSDTEGLTGYTMEAYLQYDESIDPETIPEGTDSVLSCDAPATATSCTVLAAAGYTYAGFVQTVYGDEYGDYADTGVSGVVSAPAAPSATLPKADGVLTSSDSDGKVVAGEQITISGKDFLPGSTVDLVVYSTPVELGTATVLADGTFSATVTLPKSLENGVHHLVATGVDVNGNVRTLVVEVTVSGGTAVLALTGFSALPYAGAGALALLAGGGLLVVSRRRQAA</sequence>
<keyword evidence="5" id="KW-1185">Reference proteome</keyword>
<dbReference type="GO" id="GO:0005975">
    <property type="term" value="P:carbohydrate metabolic process"/>
    <property type="evidence" value="ECO:0007669"/>
    <property type="project" value="UniProtKB-ARBA"/>
</dbReference>
<keyword evidence="2" id="KW-1133">Transmembrane helix</keyword>